<dbReference type="PANTHER" id="PTHR47526:SF4">
    <property type="entry name" value="SWIM-TYPE DOMAIN-CONTAINING PROTEIN"/>
    <property type="match status" value="1"/>
</dbReference>
<dbReference type="GO" id="GO:0008270">
    <property type="term" value="F:zinc ion binding"/>
    <property type="evidence" value="ECO:0007669"/>
    <property type="project" value="UniProtKB-KW"/>
</dbReference>
<reference evidence="3" key="1">
    <citation type="submission" date="2021-10" db="EMBL/GenBank/DDBJ databases">
        <title>Tropical sea cucumber genome reveals ecological adaptation and Cuvierian tubules defense mechanism.</title>
        <authorList>
            <person name="Chen T."/>
        </authorList>
    </citation>
    <scope>NUCLEOTIDE SEQUENCE</scope>
    <source>
        <strain evidence="3">Nanhai2018</strain>
        <tissue evidence="3">Muscle</tissue>
    </source>
</reference>
<name>A0A9Q0YDJ1_HOLLE</name>
<evidence type="ECO:0000313" key="3">
    <source>
        <dbReference type="EMBL" id="KAJ8020713.1"/>
    </source>
</evidence>
<keyword evidence="1" id="KW-0479">Metal-binding</keyword>
<sequence>MSDENDSLVLSDITNKLDNVHKERYVQKVQLTRGTEDPYLIPKSMFTDLAKTTAFPHLQYPDIYHYLVNKTSAYTHETLKNYKSLEAYKYFVAGFVREALVYKNPSNIFIITSKVLHSQRLSEAPLQAWVSVKENGEVICGHCSCMAGLGETCSHVAAILFALETSVRLHTGKTCTSVACSWLAPSTSKGVEYAEARNIEFHSAKSKLKESRRQLFQSVPGRRFMRNEVSKRPYNANDHRTLYDSLFKASKQCAILSVVEPYAEEFVPAASKLNLPSSLTSLYEPKNQNLGLEELRCMGKDVLSGIKVSEQQVCSLLCVQLSVFNPSALNFHMMHLAGIHAICPPKPPLHPHPQKKKKKNGITYRLPELYVTT</sequence>
<keyword evidence="1" id="KW-0862">Zinc</keyword>
<evidence type="ECO:0000259" key="2">
    <source>
        <dbReference type="PROSITE" id="PS50966"/>
    </source>
</evidence>
<keyword evidence="4" id="KW-1185">Reference proteome</keyword>
<feature type="domain" description="SWIM-type" evidence="2">
    <location>
        <begin position="128"/>
        <end position="164"/>
    </location>
</feature>
<dbReference type="PROSITE" id="PS50966">
    <property type="entry name" value="ZF_SWIM"/>
    <property type="match status" value="1"/>
</dbReference>
<dbReference type="OrthoDB" id="6155932at2759"/>
<keyword evidence="1" id="KW-0863">Zinc-finger</keyword>
<dbReference type="EMBL" id="JAIZAY010000022">
    <property type="protein sequence ID" value="KAJ8020713.1"/>
    <property type="molecule type" value="Genomic_DNA"/>
</dbReference>
<accession>A0A9Q0YDJ1</accession>
<gene>
    <name evidence="3" type="ORF">HOLleu_40374</name>
</gene>
<dbReference type="InterPro" id="IPR007527">
    <property type="entry name" value="Znf_SWIM"/>
</dbReference>
<dbReference type="PANTHER" id="PTHR47526">
    <property type="entry name" value="ATP-DEPENDENT DNA HELICASE"/>
    <property type="match status" value="1"/>
</dbReference>
<evidence type="ECO:0000313" key="4">
    <source>
        <dbReference type="Proteomes" id="UP001152320"/>
    </source>
</evidence>
<dbReference type="Proteomes" id="UP001152320">
    <property type="component" value="Chromosome 22"/>
</dbReference>
<evidence type="ECO:0000256" key="1">
    <source>
        <dbReference type="PROSITE-ProRule" id="PRU00325"/>
    </source>
</evidence>
<proteinExistence type="predicted"/>
<organism evidence="3 4">
    <name type="scientific">Holothuria leucospilota</name>
    <name type="common">Black long sea cucumber</name>
    <name type="synonym">Mertensiothuria leucospilota</name>
    <dbReference type="NCBI Taxonomy" id="206669"/>
    <lineage>
        <taxon>Eukaryota</taxon>
        <taxon>Metazoa</taxon>
        <taxon>Echinodermata</taxon>
        <taxon>Eleutherozoa</taxon>
        <taxon>Echinozoa</taxon>
        <taxon>Holothuroidea</taxon>
        <taxon>Aspidochirotacea</taxon>
        <taxon>Aspidochirotida</taxon>
        <taxon>Holothuriidae</taxon>
        <taxon>Holothuria</taxon>
    </lineage>
</organism>
<protein>
    <recommendedName>
        <fullName evidence="2">SWIM-type domain-containing protein</fullName>
    </recommendedName>
</protein>
<comment type="caution">
    <text evidence="3">The sequence shown here is derived from an EMBL/GenBank/DDBJ whole genome shotgun (WGS) entry which is preliminary data.</text>
</comment>
<dbReference type="AlphaFoldDB" id="A0A9Q0YDJ1"/>